<dbReference type="CDD" id="cd07136">
    <property type="entry name" value="ALDH_YwdH-P39616"/>
    <property type="match status" value="1"/>
</dbReference>
<dbReference type="Gene3D" id="3.40.309.10">
    <property type="entry name" value="Aldehyde Dehydrogenase, Chain A, domain 2"/>
    <property type="match status" value="1"/>
</dbReference>
<evidence type="ECO:0000256" key="1">
    <source>
        <dbReference type="ARBA" id="ARBA00009986"/>
    </source>
</evidence>
<reference evidence="9 10" key="1">
    <citation type="submission" date="2019-03" db="EMBL/GenBank/DDBJ databases">
        <title>Dyadobacter AR-3-6 sp. nov., isolated from arctic soil.</title>
        <authorList>
            <person name="Chaudhary D.K."/>
        </authorList>
    </citation>
    <scope>NUCLEOTIDE SEQUENCE [LARGE SCALE GENOMIC DNA]</scope>
    <source>
        <strain evidence="9 10">AR-3-6</strain>
    </source>
</reference>
<dbReference type="EMBL" id="SMFL01000014">
    <property type="protein sequence ID" value="TDE10751.1"/>
    <property type="molecule type" value="Genomic_DNA"/>
</dbReference>
<dbReference type="GO" id="GO:0004029">
    <property type="term" value="F:aldehyde dehydrogenase (NAD+) activity"/>
    <property type="evidence" value="ECO:0007669"/>
    <property type="project" value="TreeGrafter"/>
</dbReference>
<evidence type="ECO:0000256" key="7">
    <source>
        <dbReference type="RuleBase" id="RU003345"/>
    </source>
</evidence>
<dbReference type="PIRSF" id="PIRSF036492">
    <property type="entry name" value="ALDH"/>
    <property type="match status" value="1"/>
</dbReference>
<keyword evidence="10" id="KW-1185">Reference proteome</keyword>
<dbReference type="Proteomes" id="UP000294850">
    <property type="component" value="Unassembled WGS sequence"/>
</dbReference>
<dbReference type="InterPro" id="IPR016160">
    <property type="entry name" value="Ald_DH_CS_CYS"/>
</dbReference>
<accession>A0A4R5DFS7</accession>
<evidence type="ECO:0000313" key="9">
    <source>
        <dbReference type="EMBL" id="TDE10751.1"/>
    </source>
</evidence>
<evidence type="ECO:0000256" key="5">
    <source>
        <dbReference type="PIRSR" id="PIRSR036492-1"/>
    </source>
</evidence>
<keyword evidence="3" id="KW-0520">NAD</keyword>
<name>A0A4R5DFS7_9BACT</name>
<dbReference type="OrthoDB" id="9762913at2"/>
<evidence type="ECO:0000313" key="10">
    <source>
        <dbReference type="Proteomes" id="UP000294850"/>
    </source>
</evidence>
<feature type="active site" evidence="5 6">
    <location>
        <position position="207"/>
    </location>
</feature>
<organism evidence="9 10">
    <name type="scientific">Dyadobacter psychrotolerans</name>
    <dbReference type="NCBI Taxonomy" id="2541721"/>
    <lineage>
        <taxon>Bacteria</taxon>
        <taxon>Pseudomonadati</taxon>
        <taxon>Bacteroidota</taxon>
        <taxon>Cytophagia</taxon>
        <taxon>Cytophagales</taxon>
        <taxon>Spirosomataceae</taxon>
        <taxon>Dyadobacter</taxon>
    </lineage>
</organism>
<feature type="domain" description="Aldehyde dehydrogenase" evidence="8">
    <location>
        <begin position="8"/>
        <end position="423"/>
    </location>
</feature>
<dbReference type="InterPro" id="IPR012394">
    <property type="entry name" value="Aldehyde_DH_NAD(P)"/>
</dbReference>
<dbReference type="PROSITE" id="PS00687">
    <property type="entry name" value="ALDEHYDE_DEHYDR_GLU"/>
    <property type="match status" value="1"/>
</dbReference>
<evidence type="ECO:0000256" key="4">
    <source>
        <dbReference type="PIRNR" id="PIRNR036492"/>
    </source>
</evidence>
<keyword evidence="2 4" id="KW-0560">Oxidoreductase</keyword>
<dbReference type="FunFam" id="3.40.605.10:FF:000004">
    <property type="entry name" value="Aldehyde dehydrogenase"/>
    <property type="match status" value="1"/>
</dbReference>
<proteinExistence type="inferred from homology"/>
<comment type="similarity">
    <text evidence="1 4 7">Belongs to the aldehyde dehydrogenase family.</text>
</comment>
<dbReference type="InterPro" id="IPR015590">
    <property type="entry name" value="Aldehyde_DH_dom"/>
</dbReference>
<evidence type="ECO:0000259" key="8">
    <source>
        <dbReference type="Pfam" id="PF00171"/>
    </source>
</evidence>
<protein>
    <recommendedName>
        <fullName evidence="4">Aldehyde dehydrogenase</fullName>
    </recommendedName>
</protein>
<dbReference type="FunFam" id="3.40.309.10:FF:000003">
    <property type="entry name" value="Aldehyde dehydrogenase"/>
    <property type="match status" value="1"/>
</dbReference>
<evidence type="ECO:0000256" key="6">
    <source>
        <dbReference type="PROSITE-ProRule" id="PRU10007"/>
    </source>
</evidence>
<gene>
    <name evidence="9" type="ORF">E0F88_27135</name>
</gene>
<evidence type="ECO:0000256" key="3">
    <source>
        <dbReference type="ARBA" id="ARBA00023027"/>
    </source>
</evidence>
<dbReference type="InterPro" id="IPR016163">
    <property type="entry name" value="Ald_DH_C"/>
</dbReference>
<dbReference type="InterPro" id="IPR016162">
    <property type="entry name" value="Ald_DH_N"/>
</dbReference>
<dbReference type="Gene3D" id="3.40.605.10">
    <property type="entry name" value="Aldehyde Dehydrogenase, Chain A, domain 1"/>
    <property type="match status" value="1"/>
</dbReference>
<dbReference type="GO" id="GO:0005737">
    <property type="term" value="C:cytoplasm"/>
    <property type="evidence" value="ECO:0007669"/>
    <property type="project" value="TreeGrafter"/>
</dbReference>
<dbReference type="SUPFAM" id="SSF53720">
    <property type="entry name" value="ALDH-like"/>
    <property type="match status" value="1"/>
</dbReference>
<dbReference type="AlphaFoldDB" id="A0A4R5DFS7"/>
<dbReference type="InterPro" id="IPR029510">
    <property type="entry name" value="Ald_DH_CS_GLU"/>
</dbReference>
<dbReference type="PANTHER" id="PTHR43570:SF16">
    <property type="entry name" value="ALDEHYDE DEHYDROGENASE TYPE III, ISOFORM Q"/>
    <property type="match status" value="1"/>
</dbReference>
<dbReference type="Pfam" id="PF00171">
    <property type="entry name" value="Aldedh"/>
    <property type="match status" value="1"/>
</dbReference>
<feature type="active site" evidence="5">
    <location>
        <position position="241"/>
    </location>
</feature>
<dbReference type="InterPro" id="IPR016161">
    <property type="entry name" value="Ald_DH/histidinol_DH"/>
</dbReference>
<dbReference type="PANTHER" id="PTHR43570">
    <property type="entry name" value="ALDEHYDE DEHYDROGENASE"/>
    <property type="match status" value="1"/>
</dbReference>
<evidence type="ECO:0000256" key="2">
    <source>
        <dbReference type="ARBA" id="ARBA00023002"/>
    </source>
</evidence>
<comment type="caution">
    <text evidence="9">The sequence shown here is derived from an EMBL/GenBank/DDBJ whole genome shotgun (WGS) entry which is preliminary data.</text>
</comment>
<dbReference type="RefSeq" id="WP_131961453.1">
    <property type="nucleotide sequence ID" value="NZ_SMFL01000014.1"/>
</dbReference>
<dbReference type="GO" id="GO:0006081">
    <property type="term" value="P:aldehyde metabolic process"/>
    <property type="evidence" value="ECO:0007669"/>
    <property type="project" value="InterPro"/>
</dbReference>
<dbReference type="PROSITE" id="PS00070">
    <property type="entry name" value="ALDEHYDE_DEHYDR_CYS"/>
    <property type="match status" value="1"/>
</dbReference>
<sequence length="452" mass="49898">MEELVKLQRSYFNSNATKPVDFRITQLQKLYDLILLNEDKLGDAIHKDYGKAKFETFLTELYIVYDELKTAISELSDWAQIKPIKTNLLNEPAKSYIIPEPLGVSLVIGPWNYPYQLSLGPVVAAIAAGCTVILKPSELTAHSSGLVAKLINENFDRKYLAAVEGGIPQTTALLEQKFDVIFFTGSVPVGKIVYQAAAKHLTPVILELGGKSPVIVTDDSDLEIAAKRMIWAKFINAGQTCIAPDYVYVHEQVQKEFLDKVAAEIIAADYSIANENFVNIVNERNTSRVSALIDPSKVFVGGQYDIEKRFIEPTVMTGVTWEDKVMQEEIFGPILPILTYDDLDCVIAAIKERPKPLALYLFTKDETIKEKVLSEVSFGGGCVNEALMHISNGDLPFGGVGDSGIGNYHGQAGFKAFSHYKSILDKELVSDPDVKYSPHTEAKLALLKSVVA</sequence>